<feature type="domain" description="ANTAR" evidence="5">
    <location>
        <begin position="167"/>
        <end position="228"/>
    </location>
</feature>
<dbReference type="SMART" id="SM00065">
    <property type="entry name" value="GAF"/>
    <property type="match status" value="1"/>
</dbReference>
<dbReference type="InterPro" id="IPR029016">
    <property type="entry name" value="GAF-like_dom_sf"/>
</dbReference>
<evidence type="ECO:0000256" key="4">
    <source>
        <dbReference type="ARBA" id="ARBA00023163"/>
    </source>
</evidence>
<accession>A0ABT1H9Y5</accession>
<keyword evidence="3" id="KW-0805">Transcription regulation</keyword>
<dbReference type="InterPro" id="IPR003018">
    <property type="entry name" value="GAF"/>
</dbReference>
<organism evidence="6 7">
    <name type="scientific">Williamsia maris</name>
    <dbReference type="NCBI Taxonomy" id="72806"/>
    <lineage>
        <taxon>Bacteria</taxon>
        <taxon>Bacillati</taxon>
        <taxon>Actinomycetota</taxon>
        <taxon>Actinomycetes</taxon>
        <taxon>Mycobacteriales</taxon>
        <taxon>Nocardiaceae</taxon>
        <taxon>Williamsia</taxon>
    </lineage>
</organism>
<dbReference type="Gene3D" id="3.30.450.40">
    <property type="match status" value="1"/>
</dbReference>
<gene>
    <name evidence="6" type="ORF">LX13_000880</name>
</gene>
<dbReference type="SUPFAM" id="SSF55781">
    <property type="entry name" value="GAF domain-like"/>
    <property type="match status" value="1"/>
</dbReference>
<comment type="caution">
    <text evidence="6">The sequence shown here is derived from an EMBL/GenBank/DDBJ whole genome shotgun (WGS) entry which is preliminary data.</text>
</comment>
<dbReference type="PROSITE" id="PS50921">
    <property type="entry name" value="ANTAR"/>
    <property type="match status" value="1"/>
</dbReference>
<keyword evidence="1" id="KW-0808">Transferase</keyword>
<protein>
    <submittedName>
        <fullName evidence="6">GAF domain-containing protein</fullName>
    </submittedName>
</protein>
<sequence length="241" mass="26119">MSDNNDVTTRLTAMADKARELFEQLPADESDLLTSVTAAAVEQVPGAEWAGITLVSKRRVVSVAPTDDIAKHVDHLQESVGAGPCVQAATEWRGHIVRSDDYGSETRWPEFIALALSETPVRSTIAFQLYRSDAAMGSLNIHSGQPGAFTAEAEELGIAVATHAALALHAARREEQFASALASRDIIGQAKGMIMERFDIDALRAWELIRRLSQDSNTPVVELARQLIDADHPIPSVHSES</sequence>
<dbReference type="PIRSF" id="PIRSF036625">
    <property type="entry name" value="GAF_ANTAR"/>
    <property type="match status" value="1"/>
</dbReference>
<keyword evidence="2" id="KW-0418">Kinase</keyword>
<evidence type="ECO:0000313" key="7">
    <source>
        <dbReference type="Proteomes" id="UP001206895"/>
    </source>
</evidence>
<evidence type="ECO:0000259" key="5">
    <source>
        <dbReference type="PROSITE" id="PS50921"/>
    </source>
</evidence>
<evidence type="ECO:0000256" key="2">
    <source>
        <dbReference type="ARBA" id="ARBA00022777"/>
    </source>
</evidence>
<reference evidence="6 7" key="1">
    <citation type="submission" date="2022-06" db="EMBL/GenBank/DDBJ databases">
        <title>Genomic Encyclopedia of Archaeal and Bacterial Type Strains, Phase II (KMG-II): from individual species to whole genera.</title>
        <authorList>
            <person name="Goeker M."/>
        </authorList>
    </citation>
    <scope>NUCLEOTIDE SEQUENCE [LARGE SCALE GENOMIC DNA]</scope>
    <source>
        <strain evidence="6 7">DSM 44693</strain>
    </source>
</reference>
<evidence type="ECO:0000256" key="3">
    <source>
        <dbReference type="ARBA" id="ARBA00023015"/>
    </source>
</evidence>
<dbReference type="EMBL" id="JAMTCJ010000001">
    <property type="protein sequence ID" value="MCP2175073.1"/>
    <property type="molecule type" value="Genomic_DNA"/>
</dbReference>
<proteinExistence type="predicted"/>
<keyword evidence="7" id="KW-1185">Reference proteome</keyword>
<dbReference type="InterPro" id="IPR011006">
    <property type="entry name" value="CheY-like_superfamily"/>
</dbReference>
<dbReference type="InterPro" id="IPR005561">
    <property type="entry name" value="ANTAR"/>
</dbReference>
<dbReference type="SUPFAM" id="SSF52172">
    <property type="entry name" value="CheY-like"/>
    <property type="match status" value="1"/>
</dbReference>
<dbReference type="Proteomes" id="UP001206895">
    <property type="component" value="Unassembled WGS sequence"/>
</dbReference>
<dbReference type="InterPro" id="IPR036388">
    <property type="entry name" value="WH-like_DNA-bd_sf"/>
</dbReference>
<evidence type="ECO:0000256" key="1">
    <source>
        <dbReference type="ARBA" id="ARBA00022679"/>
    </source>
</evidence>
<dbReference type="RefSeq" id="WP_253660082.1">
    <property type="nucleotide sequence ID" value="NZ_BAAAJQ010000001.1"/>
</dbReference>
<name>A0ABT1H9Y5_9NOCA</name>
<dbReference type="InterPro" id="IPR012074">
    <property type="entry name" value="GAF_ANTAR"/>
</dbReference>
<dbReference type="Gene3D" id="1.10.10.10">
    <property type="entry name" value="Winged helix-like DNA-binding domain superfamily/Winged helix DNA-binding domain"/>
    <property type="match status" value="1"/>
</dbReference>
<dbReference type="Pfam" id="PF03861">
    <property type="entry name" value="ANTAR"/>
    <property type="match status" value="1"/>
</dbReference>
<keyword evidence="4" id="KW-0804">Transcription</keyword>
<dbReference type="Pfam" id="PF13185">
    <property type="entry name" value="GAF_2"/>
    <property type="match status" value="1"/>
</dbReference>
<dbReference type="SMART" id="SM01012">
    <property type="entry name" value="ANTAR"/>
    <property type="match status" value="1"/>
</dbReference>
<evidence type="ECO:0000313" key="6">
    <source>
        <dbReference type="EMBL" id="MCP2175073.1"/>
    </source>
</evidence>